<evidence type="ECO:0000313" key="1">
    <source>
        <dbReference type="EMBL" id="CAG8757538.1"/>
    </source>
</evidence>
<feature type="non-terminal residue" evidence="1">
    <location>
        <position position="1"/>
    </location>
</feature>
<gene>
    <name evidence="1" type="ORF">ACOLOM_LOCUS13036</name>
</gene>
<accession>A0ACA9QPM6</accession>
<dbReference type="EMBL" id="CAJVPT010056894">
    <property type="protein sequence ID" value="CAG8757538.1"/>
    <property type="molecule type" value="Genomic_DNA"/>
</dbReference>
<proteinExistence type="predicted"/>
<feature type="non-terminal residue" evidence="1">
    <location>
        <position position="209"/>
    </location>
</feature>
<reference evidence="1" key="1">
    <citation type="submission" date="2021-06" db="EMBL/GenBank/DDBJ databases">
        <authorList>
            <person name="Kallberg Y."/>
            <person name="Tangrot J."/>
            <person name="Rosling A."/>
        </authorList>
    </citation>
    <scope>NUCLEOTIDE SEQUENCE</scope>
    <source>
        <strain evidence="1">CL356</strain>
    </source>
</reference>
<protein>
    <submittedName>
        <fullName evidence="1">11949_t:CDS:1</fullName>
    </submittedName>
</protein>
<sequence>SIFEVFIRRGDHTGTAAQQSVETNLRISVSVTAGDKNTSTAAASSLLVHSTTTALLVHLHVMERRLILQDDLSDGYTSENAIIRDLELSENYSEDLNTLSPVRTTKRSPTPIIVRRKGRRSKVPIDDSFVEIKVQAVVDLLKASPFLKDHSLEPTIGSNDGIKLLGGCMPSYLFTHPRVTSKSVYWVLIDDVRMKCRICGSVKSTQERA</sequence>
<name>A0ACA9QPM6_9GLOM</name>
<keyword evidence="2" id="KW-1185">Reference proteome</keyword>
<evidence type="ECO:0000313" key="2">
    <source>
        <dbReference type="Proteomes" id="UP000789525"/>
    </source>
</evidence>
<dbReference type="Proteomes" id="UP000789525">
    <property type="component" value="Unassembled WGS sequence"/>
</dbReference>
<comment type="caution">
    <text evidence="1">The sequence shown here is derived from an EMBL/GenBank/DDBJ whole genome shotgun (WGS) entry which is preliminary data.</text>
</comment>
<organism evidence="1 2">
    <name type="scientific">Acaulospora colombiana</name>
    <dbReference type="NCBI Taxonomy" id="27376"/>
    <lineage>
        <taxon>Eukaryota</taxon>
        <taxon>Fungi</taxon>
        <taxon>Fungi incertae sedis</taxon>
        <taxon>Mucoromycota</taxon>
        <taxon>Glomeromycotina</taxon>
        <taxon>Glomeromycetes</taxon>
        <taxon>Diversisporales</taxon>
        <taxon>Acaulosporaceae</taxon>
        <taxon>Acaulospora</taxon>
    </lineage>
</organism>